<proteinExistence type="predicted"/>
<sequence>MSQVLLTQPKKSLLFCLNLGKSCLIIAISVVLNLFMSFLFV</sequence>
<organism evidence="2">
    <name type="scientific">Rhizophora mucronata</name>
    <name type="common">Asiatic mangrove</name>
    <dbReference type="NCBI Taxonomy" id="61149"/>
    <lineage>
        <taxon>Eukaryota</taxon>
        <taxon>Viridiplantae</taxon>
        <taxon>Streptophyta</taxon>
        <taxon>Embryophyta</taxon>
        <taxon>Tracheophyta</taxon>
        <taxon>Spermatophyta</taxon>
        <taxon>Magnoliopsida</taxon>
        <taxon>eudicotyledons</taxon>
        <taxon>Gunneridae</taxon>
        <taxon>Pentapetalae</taxon>
        <taxon>rosids</taxon>
        <taxon>fabids</taxon>
        <taxon>Malpighiales</taxon>
        <taxon>Rhizophoraceae</taxon>
        <taxon>Rhizophora</taxon>
    </lineage>
</organism>
<dbReference type="AlphaFoldDB" id="A0A2P2PRP2"/>
<dbReference type="EMBL" id="GGEC01076920">
    <property type="protein sequence ID" value="MBX57404.1"/>
    <property type="molecule type" value="Transcribed_RNA"/>
</dbReference>
<name>A0A2P2PRP2_RHIMU</name>
<keyword evidence="1" id="KW-1133">Transmembrane helix</keyword>
<feature type="transmembrane region" description="Helical" evidence="1">
    <location>
        <begin position="12"/>
        <end position="40"/>
    </location>
</feature>
<evidence type="ECO:0000256" key="1">
    <source>
        <dbReference type="SAM" id="Phobius"/>
    </source>
</evidence>
<keyword evidence="1" id="KW-0472">Membrane</keyword>
<evidence type="ECO:0000313" key="2">
    <source>
        <dbReference type="EMBL" id="MBX57404.1"/>
    </source>
</evidence>
<protein>
    <submittedName>
        <fullName evidence="2">Uncharacterized protein</fullName>
    </submittedName>
</protein>
<reference evidence="2" key="1">
    <citation type="submission" date="2018-02" db="EMBL/GenBank/DDBJ databases">
        <title>Rhizophora mucronata_Transcriptome.</title>
        <authorList>
            <person name="Meera S.P."/>
            <person name="Sreeshan A."/>
            <person name="Augustine A."/>
        </authorList>
    </citation>
    <scope>NUCLEOTIDE SEQUENCE</scope>
    <source>
        <tissue evidence="2">Leaf</tissue>
    </source>
</reference>
<accession>A0A2P2PRP2</accession>
<keyword evidence="1" id="KW-0812">Transmembrane</keyword>